<evidence type="ECO:0000256" key="2">
    <source>
        <dbReference type="ARBA" id="ARBA00006104"/>
    </source>
</evidence>
<dbReference type="GO" id="GO:0016042">
    <property type="term" value="P:lipid catabolic process"/>
    <property type="evidence" value="ECO:0007669"/>
    <property type="project" value="UniProtKB-UniRule"/>
</dbReference>
<feature type="active site" description="Proton acceptor" evidence="6">
    <location>
        <position position="451"/>
    </location>
</feature>
<gene>
    <name evidence="10" type="ORF">TWF694_000963</name>
</gene>
<dbReference type="InterPro" id="IPR021771">
    <property type="entry name" value="Triacylglycerol_lipase_N"/>
</dbReference>
<comment type="caution">
    <text evidence="6">Lacks conserved residue(s) required for the propagation of feature annotation.</text>
</comment>
<dbReference type="SUPFAM" id="SSF52151">
    <property type="entry name" value="FabD/lysophospholipase-like"/>
    <property type="match status" value="1"/>
</dbReference>
<feature type="domain" description="PNPLA" evidence="9">
    <location>
        <begin position="273"/>
        <end position="464"/>
    </location>
</feature>
<organism evidence="10 11">
    <name type="scientific">Orbilia ellipsospora</name>
    <dbReference type="NCBI Taxonomy" id="2528407"/>
    <lineage>
        <taxon>Eukaryota</taxon>
        <taxon>Fungi</taxon>
        <taxon>Dikarya</taxon>
        <taxon>Ascomycota</taxon>
        <taxon>Pezizomycotina</taxon>
        <taxon>Orbiliomycetes</taxon>
        <taxon>Orbiliales</taxon>
        <taxon>Orbiliaceae</taxon>
        <taxon>Orbilia</taxon>
    </lineage>
</organism>
<keyword evidence="3 6" id="KW-0378">Hydrolase</keyword>
<proteinExistence type="inferred from homology"/>
<dbReference type="Pfam" id="PF01734">
    <property type="entry name" value="Patatin"/>
    <property type="match status" value="1"/>
</dbReference>
<evidence type="ECO:0000313" key="10">
    <source>
        <dbReference type="EMBL" id="KAK6544261.1"/>
    </source>
</evidence>
<protein>
    <recommendedName>
        <fullName evidence="9">PNPLA domain-containing protein</fullName>
    </recommendedName>
</protein>
<keyword evidence="8" id="KW-0812">Transmembrane</keyword>
<accession>A0AAV9XQM3</accession>
<keyword evidence="5 6" id="KW-0443">Lipid metabolism</keyword>
<dbReference type="PANTHER" id="PTHR14226:SF66">
    <property type="entry name" value="TRIACYLGLYCEROL LIPASE PTL2"/>
    <property type="match status" value="1"/>
</dbReference>
<feature type="compositionally biased region" description="Polar residues" evidence="7">
    <location>
        <begin position="694"/>
        <end position="711"/>
    </location>
</feature>
<feature type="region of interest" description="Disordered" evidence="7">
    <location>
        <begin position="843"/>
        <end position="896"/>
    </location>
</feature>
<feature type="short sequence motif" description="GXSXG" evidence="6">
    <location>
        <begin position="304"/>
        <end position="308"/>
    </location>
</feature>
<feature type="region of interest" description="Disordered" evidence="7">
    <location>
        <begin position="1"/>
        <end position="21"/>
    </location>
</feature>
<evidence type="ECO:0000313" key="11">
    <source>
        <dbReference type="Proteomes" id="UP001365542"/>
    </source>
</evidence>
<name>A0AAV9XQM3_9PEZI</name>
<dbReference type="InterPro" id="IPR016035">
    <property type="entry name" value="Acyl_Trfase/lysoPLipase"/>
</dbReference>
<keyword evidence="8" id="KW-1133">Transmembrane helix</keyword>
<evidence type="ECO:0000256" key="4">
    <source>
        <dbReference type="ARBA" id="ARBA00022963"/>
    </source>
</evidence>
<evidence type="ECO:0000256" key="6">
    <source>
        <dbReference type="PROSITE-ProRule" id="PRU01161"/>
    </source>
</evidence>
<comment type="function">
    <text evidence="1">Probable lipid hydrolase.</text>
</comment>
<sequence length="896" mass="99835">MDTNNNNPKNEPVTDASEPYAANEYPPEFVVDYTNKKHIEQFASVLNAPASAPDVFISAESDWRPIRQRVGKRRRKSRKDETREGYGYALFSWPLLLVVFGWILFLGFLYFLTRIYIWLYEHFITHRGKRQRLRLALRRARNYEEWRVAAQDLDEYLGAAEWREVDEFSYYDYVTIRRILNDMEDLRARVKYDDDAIEELAALVRGCVKNDFAGIENPRLYSQTYYGTKNLLQEYYDELERCLRILIETDQLTLDEKRKLFKHLSKNLGRSALCLSGGACFAYYHFGVLRAHLDAGVIPNIITGTSGGGLVAALVGTRTDDELKIVIRPELADKITACHDSMAVWMARWGKTGARFDSVDWAARALWFTRGSMTFREAYERTGRTLNISCVPSNPNSPSILLNHITAPDCVIWTALLASAAVPGILNPVVLMMKTKEDNLIPYSFGHKWKDGSIRTDIPIQALNLHFNVNFPIVSQVNPHITLFFFSSRGTVGRPVSHRKGRGWRGGFLGSAAEQYLKLDLNKWLKVLRHLELLPRPMGTDWSNLFLQRFYGRVNILPRTKLIDYYYILSDPSRERLSWMINSGQHATFPKLKFISNRMKIERLVEEGRRRHKGKGAELEAILSAEDIAGLIKSRKHHHGSNSGTWSKRGSRRISTDLGSLIGPAGYAASAAGGGGSGLGIRDIPQQQGGGSGTEETNSPVAPPSGTSSPSVKRFSWFKNNLWSGNINDVLASPKSTEFKRRSVASLRNMVSRNGSQETVRAALDAGGIGNGAGGFTASPAAMDSGMSEGEGGETYFGAAGGEFGGGEDFTSAVNTEDSASASEGDIFSGSDAEFGHDDFEAEDFEDEGNESGLEMRRGTVTLRRRKPGSEEEEIEDVDEAGGKPGKVEFISAGPV</sequence>
<feature type="compositionally biased region" description="Acidic residues" evidence="7">
    <location>
        <begin position="871"/>
        <end position="880"/>
    </location>
</feature>
<evidence type="ECO:0000256" key="7">
    <source>
        <dbReference type="SAM" id="MobiDB-lite"/>
    </source>
</evidence>
<dbReference type="PANTHER" id="PTHR14226">
    <property type="entry name" value="NEUROPATHY TARGET ESTERASE/SWISS CHEESE D.MELANOGASTER"/>
    <property type="match status" value="1"/>
</dbReference>
<dbReference type="CDD" id="cd07232">
    <property type="entry name" value="Pat_PLPL"/>
    <property type="match status" value="1"/>
</dbReference>
<keyword evidence="11" id="KW-1185">Reference proteome</keyword>
<comment type="similarity">
    <text evidence="2">Belongs to the PLPL family.</text>
</comment>
<dbReference type="EMBL" id="JAVHJO010000001">
    <property type="protein sequence ID" value="KAK6544261.1"/>
    <property type="molecule type" value="Genomic_DNA"/>
</dbReference>
<evidence type="ECO:0000256" key="5">
    <source>
        <dbReference type="ARBA" id="ARBA00023098"/>
    </source>
</evidence>
<evidence type="ECO:0000256" key="3">
    <source>
        <dbReference type="ARBA" id="ARBA00022801"/>
    </source>
</evidence>
<feature type="active site" description="Nucleophile" evidence="6">
    <location>
        <position position="306"/>
    </location>
</feature>
<dbReference type="Gene3D" id="3.40.1090.10">
    <property type="entry name" value="Cytosolic phospholipase A2 catalytic domain"/>
    <property type="match status" value="2"/>
</dbReference>
<evidence type="ECO:0000259" key="9">
    <source>
        <dbReference type="PROSITE" id="PS51635"/>
    </source>
</evidence>
<evidence type="ECO:0000256" key="1">
    <source>
        <dbReference type="ARBA" id="ARBA00002682"/>
    </source>
</evidence>
<dbReference type="InterPro" id="IPR050301">
    <property type="entry name" value="NTE"/>
</dbReference>
<reference evidence="10 11" key="1">
    <citation type="submission" date="2019-10" db="EMBL/GenBank/DDBJ databases">
        <authorList>
            <person name="Palmer J.M."/>
        </authorList>
    </citation>
    <scope>NUCLEOTIDE SEQUENCE [LARGE SCALE GENOMIC DNA]</scope>
    <source>
        <strain evidence="10 11">TWF694</strain>
    </source>
</reference>
<comment type="caution">
    <text evidence="10">The sequence shown here is derived from an EMBL/GenBank/DDBJ whole genome shotgun (WGS) entry which is preliminary data.</text>
</comment>
<dbReference type="InterPro" id="IPR002641">
    <property type="entry name" value="PNPLA_dom"/>
</dbReference>
<dbReference type="AlphaFoldDB" id="A0AAV9XQM3"/>
<dbReference type="GO" id="GO:0004806">
    <property type="term" value="F:triacylglycerol lipase activity"/>
    <property type="evidence" value="ECO:0007669"/>
    <property type="project" value="InterPro"/>
</dbReference>
<feature type="region of interest" description="Disordered" evidence="7">
    <location>
        <begin position="678"/>
        <end position="711"/>
    </location>
</feature>
<dbReference type="PROSITE" id="PS51635">
    <property type="entry name" value="PNPLA"/>
    <property type="match status" value="1"/>
</dbReference>
<keyword evidence="4 6" id="KW-0442">Lipid degradation</keyword>
<dbReference type="Proteomes" id="UP001365542">
    <property type="component" value="Unassembled WGS sequence"/>
</dbReference>
<evidence type="ECO:0000256" key="8">
    <source>
        <dbReference type="SAM" id="Phobius"/>
    </source>
</evidence>
<feature type="transmembrane region" description="Helical" evidence="8">
    <location>
        <begin position="85"/>
        <end position="112"/>
    </location>
</feature>
<dbReference type="GO" id="GO:0006641">
    <property type="term" value="P:triglyceride metabolic process"/>
    <property type="evidence" value="ECO:0007669"/>
    <property type="project" value="UniProtKB-ARBA"/>
</dbReference>
<keyword evidence="8" id="KW-0472">Membrane</keyword>
<dbReference type="Pfam" id="PF11815">
    <property type="entry name" value="DUF3336"/>
    <property type="match status" value="1"/>
</dbReference>